<dbReference type="InterPro" id="IPR029044">
    <property type="entry name" value="Nucleotide-diphossugar_trans"/>
</dbReference>
<dbReference type="Gene3D" id="3.40.50.2000">
    <property type="entry name" value="Glycogen Phosphorylase B"/>
    <property type="match status" value="1"/>
</dbReference>
<dbReference type="InterPro" id="IPR041698">
    <property type="entry name" value="Methyltransf_25"/>
</dbReference>
<dbReference type="CDD" id="cd04186">
    <property type="entry name" value="GT_2_like_c"/>
    <property type="match status" value="1"/>
</dbReference>
<dbReference type="PANTHER" id="PTHR43179:SF7">
    <property type="entry name" value="RHAMNOSYLTRANSFERASE WBBL"/>
    <property type="match status" value="1"/>
</dbReference>
<dbReference type="PANTHER" id="PTHR43179">
    <property type="entry name" value="RHAMNOSYLTRANSFERASE WBBL"/>
    <property type="match status" value="1"/>
</dbReference>
<dbReference type="Pfam" id="PF13692">
    <property type="entry name" value="Glyco_trans_1_4"/>
    <property type="match status" value="1"/>
</dbReference>
<evidence type="ECO:0000259" key="2">
    <source>
        <dbReference type="Pfam" id="PF13649"/>
    </source>
</evidence>
<dbReference type="Gene3D" id="3.40.50.150">
    <property type="entry name" value="Vaccinia Virus protein VP39"/>
    <property type="match status" value="1"/>
</dbReference>
<evidence type="ECO:0000313" key="4">
    <source>
        <dbReference type="Proteomes" id="UP000681317"/>
    </source>
</evidence>
<evidence type="ECO:0000259" key="1">
    <source>
        <dbReference type="Pfam" id="PF00535"/>
    </source>
</evidence>
<dbReference type="Gene3D" id="3.90.550.10">
    <property type="entry name" value="Spore Coat Polysaccharide Biosynthesis Protein SpsA, Chain A"/>
    <property type="match status" value="1"/>
</dbReference>
<protein>
    <recommendedName>
        <fullName evidence="5">Glycosyltransferase</fullName>
    </recommendedName>
</protein>
<feature type="domain" description="Methyltransferase" evidence="2">
    <location>
        <begin position="37"/>
        <end position="130"/>
    </location>
</feature>
<reference evidence="3 4" key="1">
    <citation type="submission" date="2021-03" db="EMBL/GenBank/DDBJ databases">
        <title>Complete Genome Sequences of Two Lysobacter Strains Isolated from Sea Water (Lysobacter caseinilyticus) and Soil (Lysobacter helvus) in South Korea.</title>
        <authorList>
            <person name="Watanabe Y."/>
            <person name="Arakawa K."/>
        </authorList>
    </citation>
    <scope>NUCLEOTIDE SEQUENCE [LARGE SCALE GENOMIC DNA]</scope>
    <source>
        <strain evidence="3 4">KVB24</strain>
    </source>
</reference>
<accession>A0ABM7Q3P9</accession>
<dbReference type="SUPFAM" id="SSF53335">
    <property type="entry name" value="S-adenosyl-L-methionine-dependent methyltransferases"/>
    <property type="match status" value="1"/>
</dbReference>
<dbReference type="CDD" id="cd03801">
    <property type="entry name" value="GT4_PimA-like"/>
    <property type="match status" value="1"/>
</dbReference>
<dbReference type="Pfam" id="PF00535">
    <property type="entry name" value="Glycos_transf_2"/>
    <property type="match status" value="1"/>
</dbReference>
<dbReference type="Proteomes" id="UP000681317">
    <property type="component" value="Chromosome"/>
</dbReference>
<sequence>MMEFTGERFIPGELGELSLEHWHRYVWCNRAVAGLRVLDVACGEGYGSALLARSAAHVQGVDISADAVRHARERYGAAGRVEFTEASAAALPFADATFDAIISFETIEHIDADLQARMVAELRRVLRPDGFLVLSSPNRAVYSDRRGFHNEFHVRELYFDELDALLAPHFPARHYHAQRMASVSMLVPMEGASAAYTAFRADGDDVAERTASPGDVKYFMAVCAARADAVPTLPASVYDDARIDLYARHEDLAAWAQQLDQDMARERADFGKLQAEHDERTRWALSLSTELEEHARVAQSRDALIDERTRWAQSLEAEVAQERARHAFVKRRALELELELRDVRHALQEGASRFRKAFDAEVELRMQVQRQGLEQERHARDLRAIAEGLLASTSWRATTWLRRAVSLLRGRKLAPIALPEPPERIGALPRSVSVDDLVFVRPESPKFSVVIPAYGQFAHTLACLHSLQVAGGRASFEVIVIEDASGDAEIERLRGITGLRYVANPANMGFLRSCNQAQQLARGEYIVFLNNDTEVRPGWLDALLDVFEAHPDAGIAGSKLVFADGRLQEAGGIVWRDGSAWNYGRLQDPDASEFNYVRRVDYVSGAALMIPTALFRKLGGFDPIYAPAYCEDSDLAFRVRAEGLEVYYTPFSEVVHHEGVSHGTDTGSGIKAYQPINQAKFLERWRDTLAAHYPNAECVPLARDRAFDGPVVLVIDHYVPQPDRDAGSRTMDAFLDRLLELGCHVKFWPENLHNDVPYVRALQARGIEVFHGAHWAGRLGEVLEQWGDRLTAVLVSRPHIASGVLAEIRARTRARIVYYGHDLHFRRMALEARARGETDGDAATAMETMERHVWRQSDVVLYPSDEEARDVAGLEPGVSAMSVVPYAYDRFEAPVSVGDRRDLVFVAGFGHPPNVDAAHWLVSEIMPRVWARRPDLRLALVGSNPTDDVRALAGDRVEVTGYVSDEALQARYRNARVAVVPLRFGAGVKSKVVEALQLGLPLVTTTVGAQGLDGVDAACSVVDAPDAMADAILALLDDDALWLARARAGVAFAAARFSREAMRRSLAAAFALTDGSSA</sequence>
<dbReference type="Pfam" id="PF13649">
    <property type="entry name" value="Methyltransf_25"/>
    <property type="match status" value="1"/>
</dbReference>
<dbReference type="RefSeq" id="WP_213436098.1">
    <property type="nucleotide sequence ID" value="NZ_AP024545.1"/>
</dbReference>
<dbReference type="SUPFAM" id="SSF53756">
    <property type="entry name" value="UDP-Glycosyltransferase/glycogen phosphorylase"/>
    <property type="match status" value="1"/>
</dbReference>
<evidence type="ECO:0008006" key="5">
    <source>
        <dbReference type="Google" id="ProtNLM"/>
    </source>
</evidence>
<gene>
    <name evidence="3" type="ORF">LYSCAS_08810</name>
</gene>
<dbReference type="SUPFAM" id="SSF53448">
    <property type="entry name" value="Nucleotide-diphospho-sugar transferases"/>
    <property type="match status" value="1"/>
</dbReference>
<dbReference type="InterPro" id="IPR029063">
    <property type="entry name" value="SAM-dependent_MTases_sf"/>
</dbReference>
<dbReference type="InterPro" id="IPR001173">
    <property type="entry name" value="Glyco_trans_2-like"/>
</dbReference>
<dbReference type="EMBL" id="AP024545">
    <property type="protein sequence ID" value="BCT91857.1"/>
    <property type="molecule type" value="Genomic_DNA"/>
</dbReference>
<organism evidence="3 4">
    <name type="scientific">Noviluteimonas caseinilytica</name>
    <dbReference type="NCBI Taxonomy" id="2675101"/>
    <lineage>
        <taxon>Bacteria</taxon>
        <taxon>Pseudomonadati</taxon>
        <taxon>Pseudomonadota</taxon>
        <taxon>Gammaproteobacteria</taxon>
        <taxon>Lysobacterales</taxon>
        <taxon>Lysobacteraceae</taxon>
        <taxon>Noviluteimonas</taxon>
    </lineage>
</organism>
<proteinExistence type="predicted"/>
<dbReference type="CDD" id="cd02440">
    <property type="entry name" value="AdoMet_MTases"/>
    <property type="match status" value="1"/>
</dbReference>
<keyword evidence="4" id="KW-1185">Reference proteome</keyword>
<feature type="domain" description="Glycosyltransferase 2-like" evidence="1">
    <location>
        <begin position="448"/>
        <end position="567"/>
    </location>
</feature>
<name>A0ABM7Q3P9_9GAMM</name>
<evidence type="ECO:0000313" key="3">
    <source>
        <dbReference type="EMBL" id="BCT91857.1"/>
    </source>
</evidence>